<proteinExistence type="predicted"/>
<feature type="domain" description="AB hydrolase-1" evidence="1">
    <location>
        <begin position="47"/>
        <end position="256"/>
    </location>
</feature>
<reference evidence="2 3" key="1">
    <citation type="submission" date="2020-08" db="EMBL/GenBank/DDBJ databases">
        <title>A Genomic Blueprint of the Chicken Gut Microbiome.</title>
        <authorList>
            <person name="Gilroy R."/>
            <person name="Ravi A."/>
            <person name="Getino M."/>
            <person name="Pursley I."/>
            <person name="Horton D.L."/>
            <person name="Alikhan N.-F."/>
            <person name="Baker D."/>
            <person name="Gharbi K."/>
            <person name="Hall N."/>
            <person name="Watson M."/>
            <person name="Adriaenssens E.M."/>
            <person name="Foster-Nyarko E."/>
            <person name="Jarju S."/>
            <person name="Secka A."/>
            <person name="Antonio M."/>
            <person name="Oren A."/>
            <person name="Chaudhuri R."/>
            <person name="La Ragione R.M."/>
            <person name="Hildebrand F."/>
            <person name="Pallen M.J."/>
        </authorList>
    </citation>
    <scope>NUCLEOTIDE SEQUENCE [LARGE SCALE GENOMIC DNA]</scope>
    <source>
        <strain evidence="2 3">Sa3CUA2</strain>
    </source>
</reference>
<keyword evidence="3" id="KW-1185">Reference proteome</keyword>
<evidence type="ECO:0000313" key="3">
    <source>
        <dbReference type="Proteomes" id="UP000604241"/>
    </source>
</evidence>
<dbReference type="RefSeq" id="WP_191781150.1">
    <property type="nucleotide sequence ID" value="NZ_JACSQV010000003.1"/>
</dbReference>
<accession>A0ABR8QBR4</accession>
<keyword evidence="2" id="KW-0378">Hydrolase</keyword>
<organism evidence="2 3">
    <name type="scientific">Cellulomonas avistercoris</name>
    <dbReference type="NCBI Taxonomy" id="2762242"/>
    <lineage>
        <taxon>Bacteria</taxon>
        <taxon>Bacillati</taxon>
        <taxon>Actinomycetota</taxon>
        <taxon>Actinomycetes</taxon>
        <taxon>Micrococcales</taxon>
        <taxon>Cellulomonadaceae</taxon>
        <taxon>Cellulomonas</taxon>
    </lineage>
</organism>
<dbReference type="PANTHER" id="PTHR43798:SF5">
    <property type="entry name" value="MONOACYLGLYCEROL LIPASE ABHD6"/>
    <property type="match status" value="1"/>
</dbReference>
<dbReference type="PANTHER" id="PTHR43798">
    <property type="entry name" value="MONOACYLGLYCEROL LIPASE"/>
    <property type="match status" value="1"/>
</dbReference>
<comment type="caution">
    <text evidence="2">The sequence shown here is derived from an EMBL/GenBank/DDBJ whole genome shotgun (WGS) entry which is preliminary data.</text>
</comment>
<dbReference type="GO" id="GO:0016787">
    <property type="term" value="F:hydrolase activity"/>
    <property type="evidence" value="ECO:0007669"/>
    <property type="project" value="UniProtKB-KW"/>
</dbReference>
<evidence type="ECO:0000259" key="1">
    <source>
        <dbReference type="Pfam" id="PF12697"/>
    </source>
</evidence>
<name>A0ABR8QBR4_9CELL</name>
<dbReference type="InterPro" id="IPR050266">
    <property type="entry name" value="AB_hydrolase_sf"/>
</dbReference>
<dbReference type="EMBL" id="JACSQV010000003">
    <property type="protein sequence ID" value="MBD7917724.1"/>
    <property type="molecule type" value="Genomic_DNA"/>
</dbReference>
<dbReference type="Gene3D" id="3.40.50.1820">
    <property type="entry name" value="alpha/beta hydrolase"/>
    <property type="match status" value="1"/>
</dbReference>
<protein>
    <submittedName>
        <fullName evidence="2">Alpha/beta fold hydrolase</fullName>
    </submittedName>
</protein>
<dbReference type="Pfam" id="PF12697">
    <property type="entry name" value="Abhydrolase_6"/>
    <property type="match status" value="1"/>
</dbReference>
<dbReference type="Proteomes" id="UP000604241">
    <property type="component" value="Unassembled WGS sequence"/>
</dbReference>
<gene>
    <name evidence="2" type="ORF">H9657_05450</name>
</gene>
<dbReference type="InterPro" id="IPR000073">
    <property type="entry name" value="AB_hydrolase_1"/>
</dbReference>
<sequence>MPLTVRGAGAPDAADVHEHRIDGLVLRARTLRDTTDAPSDDVRADTVLVHGLGASSASFEPLARHLARAGTVHLLDLPGFGRLPRPRHRLEVEELAAVVAGWLQRTGVERPVLVGHSMGAQVVAEVAAAAPASVSGVVLVGPTTDLEGRSAVRQMLRLARSSVHESTAARAVLLRSYVECGPRWYVSELRAMLGHRVEERLGEVRAPLLVVRGEHDRVTPAPWAALLADAAPYGRAATVPGAGHAVMYDRAREVADLVLGHAVP</sequence>
<dbReference type="InterPro" id="IPR029058">
    <property type="entry name" value="AB_hydrolase_fold"/>
</dbReference>
<dbReference type="SUPFAM" id="SSF53474">
    <property type="entry name" value="alpha/beta-Hydrolases"/>
    <property type="match status" value="1"/>
</dbReference>
<evidence type="ECO:0000313" key="2">
    <source>
        <dbReference type="EMBL" id="MBD7917724.1"/>
    </source>
</evidence>